<dbReference type="InterPro" id="IPR028994">
    <property type="entry name" value="Integrin_alpha_N"/>
</dbReference>
<feature type="domain" description="ASPIC/UnbV" evidence="2">
    <location>
        <begin position="495"/>
        <end position="551"/>
    </location>
</feature>
<evidence type="ECO:0000313" key="3">
    <source>
        <dbReference type="EMBL" id="VAW59287.1"/>
    </source>
</evidence>
<reference evidence="3" key="1">
    <citation type="submission" date="2018-06" db="EMBL/GenBank/DDBJ databases">
        <authorList>
            <person name="Zhirakovskaya E."/>
        </authorList>
    </citation>
    <scope>NUCLEOTIDE SEQUENCE</scope>
</reference>
<accession>A0A3B0X8N6</accession>
<dbReference type="Pfam" id="PF07593">
    <property type="entry name" value="UnbV_ASPIC"/>
    <property type="match status" value="1"/>
</dbReference>
<dbReference type="EMBL" id="UOFH01000069">
    <property type="protein sequence ID" value="VAW59287.1"/>
    <property type="molecule type" value="Genomic_DNA"/>
</dbReference>
<dbReference type="Pfam" id="PF13517">
    <property type="entry name" value="FG-GAP_3"/>
    <property type="match status" value="4"/>
</dbReference>
<keyword evidence="1" id="KW-0732">Signal</keyword>
<name>A0A3B0X8N6_9ZZZZ</name>
<dbReference type="Gene3D" id="2.130.10.130">
    <property type="entry name" value="Integrin alpha, N-terminal"/>
    <property type="match status" value="2"/>
</dbReference>
<protein>
    <submittedName>
        <fullName evidence="3">ASPIC/UnbV domain protein</fullName>
    </submittedName>
</protein>
<proteinExistence type="predicted"/>
<dbReference type="AlphaFoldDB" id="A0A3B0X8N6"/>
<dbReference type="InterPro" id="IPR011519">
    <property type="entry name" value="UnbV_ASPIC"/>
</dbReference>
<dbReference type="PANTHER" id="PTHR16026:SF0">
    <property type="entry name" value="CARTILAGE ACIDIC PROTEIN 1"/>
    <property type="match status" value="1"/>
</dbReference>
<dbReference type="SUPFAM" id="SSF69318">
    <property type="entry name" value="Integrin alpha N-terminal domain"/>
    <property type="match status" value="2"/>
</dbReference>
<dbReference type="PANTHER" id="PTHR16026">
    <property type="entry name" value="CARTILAGE ACIDIC PROTEIN 1"/>
    <property type="match status" value="1"/>
</dbReference>
<evidence type="ECO:0000259" key="2">
    <source>
        <dbReference type="Pfam" id="PF07593"/>
    </source>
</evidence>
<sequence length="572" mass="60473">MLKKISKELISGKDIFQGASLRSSSSHVLLIVCLISATAVVGIHKVHAGGLPPDSGTSFVETGAFASFERNNGERFGGLAWLDYDADGDLDMISTNGIGLSSGLFRNDGAGVFTDVTQASGLISLSGNSGVVAGDIDNDGYPDVFMSGEGNFVGPMQSPAKLFHNNGDGTFTDITATANIPPGATALSAAMADINNDGYLDLFITAEGHLGTIFPPARQDTDRLFLNNGDLTFTDISESAGMAGLGSCANTFSDYDNDGWLDLFVAVCNDVTLAPTPFHLFRNNHDNTFTDVAAEAGLAGGGFWMSVSLGDIDNDGDFDLFSTNFGPVDPRNIGFGVNNAHALYRNNGDGTYTDIADETLGLNQFAWGSSFADFDNDGFVDLFFAGALPPVGLVGPGPFGNPGHLFMNDRHSGFVQDDTALNIDLSADFVTGVARADFDGNGFPDIAVSRSVYLFPNPVTGVETGSGEPVLLSNNGNTNHWLTVQLIGEQSNRMGIGAKIEAITPYAHQLREVRAGSSFLSSETPWPTFGLGRAHHALIKVSWPSGLSEWFFGHHGQTLQLHEGHGAFPSNR</sequence>
<organism evidence="3">
    <name type="scientific">hydrothermal vent metagenome</name>
    <dbReference type="NCBI Taxonomy" id="652676"/>
    <lineage>
        <taxon>unclassified sequences</taxon>
        <taxon>metagenomes</taxon>
        <taxon>ecological metagenomes</taxon>
    </lineage>
</organism>
<dbReference type="InterPro" id="IPR013517">
    <property type="entry name" value="FG-GAP"/>
</dbReference>
<dbReference type="InterPro" id="IPR027039">
    <property type="entry name" value="Crtac1"/>
</dbReference>
<evidence type="ECO:0000256" key="1">
    <source>
        <dbReference type="ARBA" id="ARBA00022729"/>
    </source>
</evidence>
<gene>
    <name evidence="3" type="ORF">MNBD_GAMMA08-305</name>
</gene>